<evidence type="ECO:0000256" key="2">
    <source>
        <dbReference type="SAM" id="MobiDB-lite"/>
    </source>
</evidence>
<evidence type="ECO:0000259" key="3">
    <source>
        <dbReference type="PROSITE" id="PS50157"/>
    </source>
</evidence>
<feature type="region of interest" description="Disordered" evidence="2">
    <location>
        <begin position="1"/>
        <end position="75"/>
    </location>
</feature>
<feature type="region of interest" description="Disordered" evidence="2">
    <location>
        <begin position="144"/>
        <end position="285"/>
    </location>
</feature>
<accession>A0A4T0EM92</accession>
<feature type="compositionally biased region" description="Basic and acidic residues" evidence="2">
    <location>
        <begin position="34"/>
        <end position="56"/>
    </location>
</feature>
<dbReference type="EMBL" id="SPOF01000012">
    <property type="protein sequence ID" value="TIB14016.1"/>
    <property type="molecule type" value="Genomic_DNA"/>
</dbReference>
<dbReference type="OrthoDB" id="8922241at2759"/>
<name>A0A4T0EM92_WALIC</name>
<feature type="compositionally biased region" description="Polar residues" evidence="2">
    <location>
        <begin position="224"/>
        <end position="236"/>
    </location>
</feature>
<dbReference type="Pfam" id="PF00096">
    <property type="entry name" value="zf-C2H2"/>
    <property type="match status" value="1"/>
</dbReference>
<organism evidence="4 5">
    <name type="scientific">Wallemia ichthyophaga</name>
    <dbReference type="NCBI Taxonomy" id="245174"/>
    <lineage>
        <taxon>Eukaryota</taxon>
        <taxon>Fungi</taxon>
        <taxon>Dikarya</taxon>
        <taxon>Basidiomycota</taxon>
        <taxon>Wallemiomycotina</taxon>
        <taxon>Wallemiomycetes</taxon>
        <taxon>Wallemiales</taxon>
        <taxon>Wallemiaceae</taxon>
        <taxon>Wallemia</taxon>
    </lineage>
</organism>
<feature type="domain" description="C2H2-type" evidence="3">
    <location>
        <begin position="383"/>
        <end position="415"/>
    </location>
</feature>
<dbReference type="InterPro" id="IPR013087">
    <property type="entry name" value="Znf_C2H2_type"/>
</dbReference>
<gene>
    <name evidence="4" type="ORF">E3P90_01438</name>
</gene>
<dbReference type="Gene3D" id="3.30.160.60">
    <property type="entry name" value="Classic Zinc Finger"/>
    <property type="match status" value="1"/>
</dbReference>
<dbReference type="PROSITE" id="PS50157">
    <property type="entry name" value="ZINC_FINGER_C2H2_2"/>
    <property type="match status" value="1"/>
</dbReference>
<dbReference type="GO" id="GO:0008270">
    <property type="term" value="F:zinc ion binding"/>
    <property type="evidence" value="ECO:0007669"/>
    <property type="project" value="UniProtKB-KW"/>
</dbReference>
<proteinExistence type="predicted"/>
<dbReference type="Proteomes" id="UP000306954">
    <property type="component" value="Unassembled WGS sequence"/>
</dbReference>
<feature type="compositionally biased region" description="Polar residues" evidence="2">
    <location>
        <begin position="59"/>
        <end position="75"/>
    </location>
</feature>
<dbReference type="AlphaFoldDB" id="A0A4T0EM92"/>
<feature type="region of interest" description="Disordered" evidence="2">
    <location>
        <begin position="90"/>
        <end position="111"/>
    </location>
</feature>
<sequence>MSNPLDEFERFSYNAGEDDLKPDFQLIEDPIWSFREKDKQDNDNDKEKGNLLDNLDKSPLNQSQDPQQHHLSNLFSQNWNNLQTVSPQQVSLDWTPTQSTSDFPQTSIKTSSPATAALANFNENKGENTGNVENLQPLFKPKVDSAVDRPHLSAFNSSSSDSDEETSFNSVQQPTQLTQPKQPTQPSPPSPSSNTHKRPHAETHSHPHTHSYSQSKPHSRRQSTAHTEQNIQSQSQDVDKYTPPSSPGYESSEDEYDDSYGAQPTRQRRRQSSTSKTQRNQKIALDQIDTKHIPYAFELTDDSLVRCTYSSPVPPHKKCKTSFQRPYDLARHVETIHSRDEAQLVRSGKISPAQITIPGLAKDLEEAEKDPKKAEKLVAVQVYKCDGEEGCGYVFSRKDALIRHKRIRGHGVPKQS</sequence>
<feature type="compositionally biased region" description="Low complexity" evidence="2">
    <location>
        <begin position="167"/>
        <end position="182"/>
    </location>
</feature>
<keyword evidence="1" id="KW-0862">Zinc</keyword>
<keyword evidence="1" id="KW-0479">Metal-binding</keyword>
<keyword evidence="1" id="KW-0863">Zinc-finger</keyword>
<evidence type="ECO:0000256" key="1">
    <source>
        <dbReference type="PROSITE-ProRule" id="PRU00042"/>
    </source>
</evidence>
<evidence type="ECO:0000313" key="5">
    <source>
        <dbReference type="Proteomes" id="UP000306954"/>
    </source>
</evidence>
<evidence type="ECO:0000313" key="4">
    <source>
        <dbReference type="EMBL" id="TIB14016.1"/>
    </source>
</evidence>
<reference evidence="4 5" key="1">
    <citation type="submission" date="2019-03" db="EMBL/GenBank/DDBJ databases">
        <title>Sequencing 23 genomes of Wallemia ichthyophaga.</title>
        <authorList>
            <person name="Gostincar C."/>
        </authorList>
    </citation>
    <scope>NUCLEOTIDE SEQUENCE [LARGE SCALE GENOMIC DNA]</scope>
    <source>
        <strain evidence="4 5">EXF-8621</strain>
    </source>
</reference>
<comment type="caution">
    <text evidence="4">The sequence shown here is derived from an EMBL/GenBank/DDBJ whole genome shotgun (WGS) entry which is preliminary data.</text>
</comment>
<protein>
    <recommendedName>
        <fullName evidence="3">C2H2-type domain-containing protein</fullName>
    </recommendedName>
</protein>